<feature type="transmembrane region" description="Helical" evidence="5">
    <location>
        <begin position="72"/>
        <end position="94"/>
    </location>
</feature>
<evidence type="ECO:0000256" key="4">
    <source>
        <dbReference type="ARBA" id="ARBA00023136"/>
    </source>
</evidence>
<proteinExistence type="predicted"/>
<dbReference type="PANTHER" id="PTHR37955">
    <property type="entry name" value="TELLURITE RESISTANCE PROTEIN TEHA"/>
    <property type="match status" value="1"/>
</dbReference>
<dbReference type="EMBL" id="JAEINI020000003">
    <property type="protein sequence ID" value="MCB5226377.1"/>
    <property type="molecule type" value="Genomic_DNA"/>
</dbReference>
<organism evidence="6 7">
    <name type="scientific">Alishewanella maricola</name>
    <dbReference type="NCBI Taxonomy" id="2795740"/>
    <lineage>
        <taxon>Bacteria</taxon>
        <taxon>Pseudomonadati</taxon>
        <taxon>Pseudomonadota</taxon>
        <taxon>Gammaproteobacteria</taxon>
        <taxon>Alteromonadales</taxon>
        <taxon>Alteromonadaceae</taxon>
        <taxon>Alishewanella</taxon>
    </lineage>
</organism>
<feature type="transmembrane region" description="Helical" evidence="5">
    <location>
        <begin position="130"/>
        <end position="152"/>
    </location>
</feature>
<reference evidence="6 7" key="1">
    <citation type="submission" date="2021-10" db="EMBL/GenBank/DDBJ databases">
        <title>Alishewanella koreense sp. nov. isolated from seawater of southwestern coast in South Korea and the proposal for the reclassification of Rheinheimera perlucida and Rheinheimera tuosuensis as Arsukibacterium perlucida and Arsukibacterium tuosuensis.</title>
        <authorList>
            <person name="Kim K.H."/>
            <person name="Ruan W."/>
            <person name="Kim K.R."/>
            <person name="Baek J.H."/>
            <person name="Jeon C.O."/>
        </authorList>
    </citation>
    <scope>NUCLEOTIDE SEQUENCE [LARGE SCALE GENOMIC DNA]</scope>
    <source>
        <strain evidence="6 7">16-MA</strain>
    </source>
</reference>
<comment type="caution">
    <text evidence="6">The sequence shown here is derived from an EMBL/GenBank/DDBJ whole genome shotgun (WGS) entry which is preliminary data.</text>
</comment>
<feature type="transmembrane region" description="Helical" evidence="5">
    <location>
        <begin position="215"/>
        <end position="240"/>
    </location>
</feature>
<evidence type="ECO:0000256" key="5">
    <source>
        <dbReference type="SAM" id="Phobius"/>
    </source>
</evidence>
<keyword evidence="4 5" id="KW-0472">Membrane</keyword>
<comment type="subcellular location">
    <subcellularLocation>
        <location evidence="1">Membrane</location>
        <topology evidence="1">Multi-pass membrane protein</topology>
    </subcellularLocation>
</comment>
<feature type="transmembrane region" description="Helical" evidence="5">
    <location>
        <begin position="158"/>
        <end position="180"/>
    </location>
</feature>
<dbReference type="Proteomes" id="UP000633814">
    <property type="component" value="Unassembled WGS sequence"/>
</dbReference>
<evidence type="ECO:0000256" key="2">
    <source>
        <dbReference type="ARBA" id="ARBA00022692"/>
    </source>
</evidence>
<dbReference type="InterPro" id="IPR004695">
    <property type="entry name" value="SLAC1/Mae1/Ssu1/TehA"/>
</dbReference>
<feature type="transmembrane region" description="Helical" evidence="5">
    <location>
        <begin position="39"/>
        <end position="60"/>
    </location>
</feature>
<feature type="transmembrane region" description="Helical" evidence="5">
    <location>
        <begin position="100"/>
        <end position="118"/>
    </location>
</feature>
<keyword evidence="2 5" id="KW-0812">Transmembrane</keyword>
<feature type="transmembrane region" description="Helical" evidence="5">
    <location>
        <begin position="247"/>
        <end position="265"/>
    </location>
</feature>
<sequence>MSNDRTDLTRAIPTPLAALALGIASLGWCWDKALQLQGALQTAAALFALVCLSLLLFKFIRQPALLRQDLANPILGAVLPASAMALMVIATALPSSLGRWLWSIAVVLHLWLLVAFIWHRVGALQFNQLLPGWFVPPIGIVTAVVTCPAAVSENVIQGIFWFGLLCYAVLLPLVIIRLLFAGSVPLAARPSLAVLAAPASLCLTGYLNLTSPAQPMIVLSLLILALVMTSIIYVAMLYLLRLPFSPGFAAFTFPLVIGATALFKASEQFALWQQPESAALLQQLAYLELVIATLVTLYVCFRFAGYLWQQSAALRPDTLAKQTHRLVESASSKN</sequence>
<dbReference type="Pfam" id="PF03595">
    <property type="entry name" value="SLAC1"/>
    <property type="match status" value="1"/>
</dbReference>
<name>A0ABS8C230_9ALTE</name>
<dbReference type="Gene3D" id="1.50.10.150">
    <property type="entry name" value="Voltage-dependent anion channel"/>
    <property type="match status" value="1"/>
</dbReference>
<evidence type="ECO:0000256" key="1">
    <source>
        <dbReference type="ARBA" id="ARBA00004141"/>
    </source>
</evidence>
<dbReference type="PANTHER" id="PTHR37955:SF1">
    <property type="entry name" value="DEP DOMAIN-CONTAINING PROTEIN"/>
    <property type="match status" value="1"/>
</dbReference>
<gene>
    <name evidence="6" type="ORF">JAO78_006075</name>
</gene>
<evidence type="ECO:0000313" key="6">
    <source>
        <dbReference type="EMBL" id="MCB5226377.1"/>
    </source>
</evidence>
<dbReference type="CDD" id="cd09325">
    <property type="entry name" value="TDT_C4-dicarb_trans"/>
    <property type="match status" value="1"/>
</dbReference>
<feature type="transmembrane region" description="Helical" evidence="5">
    <location>
        <begin position="192"/>
        <end position="209"/>
    </location>
</feature>
<evidence type="ECO:0000256" key="3">
    <source>
        <dbReference type="ARBA" id="ARBA00022989"/>
    </source>
</evidence>
<dbReference type="InterPro" id="IPR038665">
    <property type="entry name" value="Voltage-dep_anion_channel_sf"/>
</dbReference>
<feature type="transmembrane region" description="Helical" evidence="5">
    <location>
        <begin position="285"/>
        <end position="308"/>
    </location>
</feature>
<accession>A0ABS8C230</accession>
<dbReference type="RefSeq" id="WP_226750471.1">
    <property type="nucleotide sequence ID" value="NZ_JAEINI020000003.1"/>
</dbReference>
<dbReference type="InterPro" id="IPR052951">
    <property type="entry name" value="Tellurite_res_ion_channel"/>
</dbReference>
<keyword evidence="7" id="KW-1185">Reference proteome</keyword>
<evidence type="ECO:0000313" key="7">
    <source>
        <dbReference type="Proteomes" id="UP000633814"/>
    </source>
</evidence>
<protein>
    <submittedName>
        <fullName evidence="6">TDT family transporter</fullName>
    </submittedName>
</protein>
<keyword evidence="3 5" id="KW-1133">Transmembrane helix</keyword>